<gene>
    <name evidence="3" type="ORF">EPA93_29765</name>
</gene>
<keyword evidence="1" id="KW-0802">TPR repeat</keyword>
<dbReference type="InterPro" id="IPR027417">
    <property type="entry name" value="P-loop_NTPase"/>
</dbReference>
<protein>
    <submittedName>
        <fullName evidence="3">ATP-binding protein</fullName>
    </submittedName>
</protein>
<dbReference type="Gene3D" id="1.25.40.10">
    <property type="entry name" value="Tetratricopeptide repeat domain"/>
    <property type="match status" value="1"/>
</dbReference>
<keyword evidence="3" id="KW-0547">Nucleotide-binding</keyword>
<dbReference type="EMBL" id="CP035758">
    <property type="protein sequence ID" value="QBD79944.1"/>
    <property type="molecule type" value="Genomic_DNA"/>
</dbReference>
<sequence>MPDGEQHRGLMQRATSGEYNLSPIGEQRNGLLGRATRGEYNLPMHQTSAQQIHPSAYGVYALAPAPIDPQFIMQRADEVNTVHRMLVDTRTNAVVITGSSGAGKSILAALLYNRILQATQASVAAGPQHLIWLETGTYTTVPGMIAAILNGLQVQEPGFALMKAEQQISALLRALRRPQESALIVLDQFETMLYDAQNVSSRGALSLFLEMLQSDLGDSRILFTSYETPFDENMAESRVRSYLVSRISMPEGLALLQRYGLDSSPEQLSLIWQRCAGHVFALVLFCAVVHLSGISISYLLDSSEYQPMWAGEVTQNLLTAIYHFLSPIQYVLMRTLSLFHEPVPLRGIATAITGNGATTQVSIAEIEKELETLTSLALVRVTVDVFNIASYDLHPLIREYILEHFLEGGEQRYPEGLAMLEAEMPFVPAESQKGPEAAQAMQAAGHMQVAAYYYNLAQEYPSPEQRAGLQDVMPIISTIHHLCLGWHWQDACDLLFAEGLHQKMVEWGMWNMLIGLYTALLPPSAHLAPQDEATIFGHLGMLYGRMDEREQSHTYFEQALTLQRQVSDFRGEITTLANQGELFRAWGEIEQARMLFEQALRLNEKQQDVVLQYTILHNLGLLYHDEKNYELAFKCYKEAIKMAYGPRARLDKAMIITSMGLLLYEQRVYKEGLSLLLGALQLRQALNDSSTMTLELFLKALEQKMGQEAYAMLKREAIEVQQQVFSRFVMADMRQ</sequence>
<dbReference type="KEGG" id="kbs:EPA93_29765"/>
<feature type="region of interest" description="Disordered" evidence="2">
    <location>
        <begin position="1"/>
        <end position="26"/>
    </location>
</feature>
<reference evidence="3 4" key="1">
    <citation type="submission" date="2019-01" db="EMBL/GenBank/DDBJ databases">
        <title>Ktedonosporobacter rubrisoli SCAWS-G2.</title>
        <authorList>
            <person name="Huang Y."/>
            <person name="Yan B."/>
        </authorList>
    </citation>
    <scope>NUCLEOTIDE SEQUENCE [LARGE SCALE GENOMIC DNA]</scope>
    <source>
        <strain evidence="3 4">SCAWS-G2</strain>
    </source>
</reference>
<dbReference type="Pfam" id="PF13424">
    <property type="entry name" value="TPR_12"/>
    <property type="match status" value="1"/>
</dbReference>
<dbReference type="SUPFAM" id="SSF48452">
    <property type="entry name" value="TPR-like"/>
    <property type="match status" value="1"/>
</dbReference>
<dbReference type="PANTHER" id="PTHR10098">
    <property type="entry name" value="RAPSYN-RELATED"/>
    <property type="match status" value="1"/>
</dbReference>
<accession>A0A4P6JWJ4</accession>
<dbReference type="AlphaFoldDB" id="A0A4P6JWJ4"/>
<dbReference type="SMART" id="SM00028">
    <property type="entry name" value="TPR"/>
    <property type="match status" value="3"/>
</dbReference>
<keyword evidence="3" id="KW-0067">ATP-binding</keyword>
<dbReference type="SUPFAM" id="SSF52540">
    <property type="entry name" value="P-loop containing nucleoside triphosphate hydrolases"/>
    <property type="match status" value="1"/>
</dbReference>
<dbReference type="OrthoDB" id="136372at2"/>
<dbReference type="PROSITE" id="PS50005">
    <property type="entry name" value="TPR"/>
    <property type="match status" value="3"/>
</dbReference>
<dbReference type="GO" id="GO:0005524">
    <property type="term" value="F:ATP binding"/>
    <property type="evidence" value="ECO:0007669"/>
    <property type="project" value="UniProtKB-KW"/>
</dbReference>
<evidence type="ECO:0000313" key="4">
    <source>
        <dbReference type="Proteomes" id="UP000290365"/>
    </source>
</evidence>
<evidence type="ECO:0000256" key="2">
    <source>
        <dbReference type="SAM" id="MobiDB-lite"/>
    </source>
</evidence>
<dbReference type="Proteomes" id="UP000290365">
    <property type="component" value="Chromosome"/>
</dbReference>
<organism evidence="3 4">
    <name type="scientific">Ktedonosporobacter rubrisoli</name>
    <dbReference type="NCBI Taxonomy" id="2509675"/>
    <lineage>
        <taxon>Bacteria</taxon>
        <taxon>Bacillati</taxon>
        <taxon>Chloroflexota</taxon>
        <taxon>Ktedonobacteria</taxon>
        <taxon>Ktedonobacterales</taxon>
        <taxon>Ktedonosporobacteraceae</taxon>
        <taxon>Ktedonosporobacter</taxon>
    </lineage>
</organism>
<keyword evidence="4" id="KW-1185">Reference proteome</keyword>
<proteinExistence type="predicted"/>
<feature type="repeat" description="TPR" evidence="1">
    <location>
        <begin position="573"/>
        <end position="606"/>
    </location>
</feature>
<dbReference type="Gene3D" id="3.40.50.300">
    <property type="entry name" value="P-loop containing nucleotide triphosphate hydrolases"/>
    <property type="match status" value="1"/>
</dbReference>
<dbReference type="Pfam" id="PF13181">
    <property type="entry name" value="TPR_8"/>
    <property type="match status" value="1"/>
</dbReference>
<feature type="repeat" description="TPR" evidence="1">
    <location>
        <begin position="613"/>
        <end position="646"/>
    </location>
</feature>
<name>A0A4P6JWJ4_KTERU</name>
<dbReference type="InterPro" id="IPR019734">
    <property type="entry name" value="TPR_rpt"/>
</dbReference>
<feature type="repeat" description="TPR" evidence="1">
    <location>
        <begin position="533"/>
        <end position="566"/>
    </location>
</feature>
<dbReference type="RefSeq" id="WP_129891010.1">
    <property type="nucleotide sequence ID" value="NZ_CP035758.1"/>
</dbReference>
<dbReference type="InterPro" id="IPR011990">
    <property type="entry name" value="TPR-like_helical_dom_sf"/>
</dbReference>
<evidence type="ECO:0000313" key="3">
    <source>
        <dbReference type="EMBL" id="QBD79944.1"/>
    </source>
</evidence>
<evidence type="ECO:0000256" key="1">
    <source>
        <dbReference type="PROSITE-ProRule" id="PRU00339"/>
    </source>
</evidence>